<protein>
    <submittedName>
        <fullName evidence="1">Uncharacterized protein</fullName>
    </submittedName>
</protein>
<accession>A0ABR4XW41</accession>
<reference evidence="1 2" key="1">
    <citation type="submission" date="2014-02" db="EMBL/GenBank/DDBJ databases">
        <title>Draft genome sequence of Lysinibacillus boronitolerans NBRC 103108.</title>
        <authorList>
            <person name="Zhang F."/>
            <person name="Wang G."/>
            <person name="Zhang L."/>
        </authorList>
    </citation>
    <scope>NUCLEOTIDE SEQUENCE [LARGE SCALE GENOMIC DNA]</scope>
    <source>
        <strain evidence="1 2">NBRC 103108</strain>
    </source>
</reference>
<dbReference type="Proteomes" id="UP000030487">
    <property type="component" value="Unassembled WGS sequence"/>
</dbReference>
<evidence type="ECO:0000313" key="2">
    <source>
        <dbReference type="Proteomes" id="UP000030487"/>
    </source>
</evidence>
<keyword evidence="2" id="KW-1185">Reference proteome</keyword>
<sequence>MECACPSQMTDQLRVEGDIGADPIWCHRCFCNLNIEDVPLSAPLKHELEIWIRQYGEWIDWKNDGIFPHGVELEDRFNQQGMQLTERVRAELADTYKVFYKPSTFARRYADK</sequence>
<organism evidence="1 2">
    <name type="scientific">Lysinibacillus boronitolerans JCM 21713 = 10a = NBRC 103108</name>
    <dbReference type="NCBI Taxonomy" id="1294264"/>
    <lineage>
        <taxon>Bacteria</taxon>
        <taxon>Bacillati</taxon>
        <taxon>Bacillota</taxon>
        <taxon>Bacilli</taxon>
        <taxon>Bacillales</taxon>
        <taxon>Bacillaceae</taxon>
        <taxon>Lysinibacillus</taxon>
    </lineage>
</organism>
<gene>
    <name evidence="1" type="ORF">CD31_16280</name>
</gene>
<evidence type="ECO:0000313" key="1">
    <source>
        <dbReference type="EMBL" id="KGR82953.1"/>
    </source>
</evidence>
<dbReference type="EMBL" id="JPVR01000078">
    <property type="protein sequence ID" value="KGR82953.1"/>
    <property type="molecule type" value="Genomic_DNA"/>
</dbReference>
<comment type="caution">
    <text evidence="1">The sequence shown here is derived from an EMBL/GenBank/DDBJ whole genome shotgun (WGS) entry which is preliminary data.</text>
</comment>
<proteinExistence type="predicted"/>
<name>A0ABR4XW41_9BACI</name>
<dbReference type="RefSeq" id="WP_016994068.1">
    <property type="nucleotide sequence ID" value="NZ_AVCW01000004.1"/>
</dbReference>